<reference evidence="10 11" key="1">
    <citation type="submission" date="2019-09" db="EMBL/GenBank/DDBJ databases">
        <title>Salinarimonas rosea gen. nov., sp. nov., a new member of the a-2 subgroup of the Proteobacteria.</title>
        <authorList>
            <person name="Liu J."/>
        </authorList>
    </citation>
    <scope>NUCLEOTIDE SEQUENCE [LARGE SCALE GENOMIC DNA]</scope>
    <source>
        <strain evidence="10 11">BN140002</strain>
    </source>
</reference>
<dbReference type="GO" id="GO:0022857">
    <property type="term" value="F:transmembrane transporter activity"/>
    <property type="evidence" value="ECO:0007669"/>
    <property type="project" value="InterPro"/>
</dbReference>
<feature type="transmembrane region" description="Helical" evidence="8">
    <location>
        <begin position="36"/>
        <end position="57"/>
    </location>
</feature>
<dbReference type="SUPFAM" id="SSF161098">
    <property type="entry name" value="MetI-like"/>
    <property type="match status" value="1"/>
</dbReference>
<evidence type="ECO:0000313" key="10">
    <source>
        <dbReference type="EMBL" id="KAA2244017.1"/>
    </source>
</evidence>
<evidence type="ECO:0000256" key="4">
    <source>
        <dbReference type="ARBA" id="ARBA00022475"/>
    </source>
</evidence>
<evidence type="ECO:0000256" key="7">
    <source>
        <dbReference type="ARBA" id="ARBA00023136"/>
    </source>
</evidence>
<dbReference type="OrthoDB" id="9771188at2"/>
<evidence type="ECO:0000256" key="8">
    <source>
        <dbReference type="RuleBase" id="RU363032"/>
    </source>
</evidence>
<dbReference type="RefSeq" id="WP_149815329.1">
    <property type="nucleotide sequence ID" value="NZ_VUOA01000005.1"/>
</dbReference>
<evidence type="ECO:0000259" key="9">
    <source>
        <dbReference type="PROSITE" id="PS50928"/>
    </source>
</evidence>
<feature type="transmembrane region" description="Helical" evidence="8">
    <location>
        <begin position="349"/>
        <end position="367"/>
    </location>
</feature>
<evidence type="ECO:0000256" key="6">
    <source>
        <dbReference type="ARBA" id="ARBA00022989"/>
    </source>
</evidence>
<gene>
    <name evidence="10" type="ORF">F0L46_01855</name>
</gene>
<dbReference type="EMBL" id="VUOA01000005">
    <property type="protein sequence ID" value="KAA2244017.1"/>
    <property type="molecule type" value="Genomic_DNA"/>
</dbReference>
<feature type="transmembrane region" description="Helical" evidence="8">
    <location>
        <begin position="140"/>
        <end position="158"/>
    </location>
</feature>
<dbReference type="Pfam" id="PF00528">
    <property type="entry name" value="BPD_transp_1"/>
    <property type="match status" value="1"/>
</dbReference>
<accession>A0A5B2W0T1</accession>
<comment type="similarity">
    <text evidence="2">Belongs to the binding-protein-dependent transport system permease family. HisMQ subfamily.</text>
</comment>
<feature type="transmembrane region" description="Helical" evidence="8">
    <location>
        <begin position="290"/>
        <end position="312"/>
    </location>
</feature>
<keyword evidence="5 8" id="KW-0812">Transmembrane</keyword>
<keyword evidence="6 8" id="KW-1133">Transmembrane helix</keyword>
<dbReference type="GO" id="GO:0006865">
    <property type="term" value="P:amino acid transport"/>
    <property type="evidence" value="ECO:0007669"/>
    <property type="project" value="TreeGrafter"/>
</dbReference>
<dbReference type="InterPro" id="IPR010065">
    <property type="entry name" value="AA_ABC_transptr_permease_3TM"/>
</dbReference>
<feature type="transmembrane region" description="Helical" evidence="8">
    <location>
        <begin position="208"/>
        <end position="229"/>
    </location>
</feature>
<dbReference type="AlphaFoldDB" id="A0A5B2W0T1"/>
<dbReference type="InterPro" id="IPR035906">
    <property type="entry name" value="MetI-like_sf"/>
</dbReference>
<evidence type="ECO:0000256" key="3">
    <source>
        <dbReference type="ARBA" id="ARBA00022448"/>
    </source>
</evidence>
<keyword evidence="4" id="KW-1003">Cell membrane</keyword>
<feature type="transmembrane region" description="Helical" evidence="8">
    <location>
        <begin position="170"/>
        <end position="196"/>
    </location>
</feature>
<keyword evidence="11" id="KW-1185">Reference proteome</keyword>
<dbReference type="InterPro" id="IPR000515">
    <property type="entry name" value="MetI-like"/>
</dbReference>
<dbReference type="Gene3D" id="1.10.3720.10">
    <property type="entry name" value="MetI-like"/>
    <property type="match status" value="1"/>
</dbReference>
<comment type="subcellular location">
    <subcellularLocation>
        <location evidence="1">Cell inner membrane</location>
        <topology evidence="1">Multi-pass membrane protein</topology>
    </subcellularLocation>
    <subcellularLocation>
        <location evidence="8">Cell membrane</location>
        <topology evidence="8">Multi-pass membrane protein</topology>
    </subcellularLocation>
</comment>
<dbReference type="GO" id="GO:0043190">
    <property type="term" value="C:ATP-binding cassette (ABC) transporter complex"/>
    <property type="evidence" value="ECO:0007669"/>
    <property type="project" value="InterPro"/>
</dbReference>
<feature type="transmembrane region" description="Helical" evidence="8">
    <location>
        <begin position="116"/>
        <end position="133"/>
    </location>
</feature>
<evidence type="ECO:0000256" key="1">
    <source>
        <dbReference type="ARBA" id="ARBA00004429"/>
    </source>
</evidence>
<proteinExistence type="inferred from homology"/>
<dbReference type="CDD" id="cd06261">
    <property type="entry name" value="TM_PBP2"/>
    <property type="match status" value="1"/>
</dbReference>
<feature type="domain" description="ABC transmembrane type-1" evidence="9">
    <location>
        <begin position="174"/>
        <end position="362"/>
    </location>
</feature>
<keyword evidence="7 8" id="KW-0472">Membrane</keyword>
<keyword evidence="3 8" id="KW-0813">Transport</keyword>
<name>A0A5B2W0T1_9HYPH</name>
<sequence>MNAATETLHFVRNEQVEAAPPPRLVRGPLAWMRENLFSSIPNALLTLATIYLLYVIVPPVLRFFILDAVWVGVDRDACRAETVGRPVGACWAFVADKINYFIYGSYPIPERWRVDVFFVLLAIGVAWMLWLNAPRRGLGAIYFFVVLPILSVLLLAGFKPLSLPPVQTSLWGGVLVTIVVSAVGIVFSLPFGVLLALGRRSKLPIVRLFSVVFIEFVRGVPLITVLFMANTMLPLFLSEGVTIDRLMRPLVGVALFASAYMAEVVRGGLQAMPKGQYEGAMALGLSYPRMMYFIILPQALRIVIPGIVNTFIGLFKDTTLVAIVGIFDLIRTIEASRVDPNWATPTTSLTGYAFAAVFYFLCCWGMSRYSLGVERRLAAGQKR</sequence>
<dbReference type="Proteomes" id="UP000323142">
    <property type="component" value="Unassembled WGS sequence"/>
</dbReference>
<organism evidence="10 11">
    <name type="scientific">Salinarimonas soli</name>
    <dbReference type="NCBI Taxonomy" id="1638099"/>
    <lineage>
        <taxon>Bacteria</taxon>
        <taxon>Pseudomonadati</taxon>
        <taxon>Pseudomonadota</taxon>
        <taxon>Alphaproteobacteria</taxon>
        <taxon>Hyphomicrobiales</taxon>
        <taxon>Salinarimonadaceae</taxon>
        <taxon>Salinarimonas</taxon>
    </lineage>
</organism>
<dbReference type="PANTHER" id="PTHR30614">
    <property type="entry name" value="MEMBRANE COMPONENT OF AMINO ACID ABC TRANSPORTER"/>
    <property type="match status" value="1"/>
</dbReference>
<dbReference type="InterPro" id="IPR043429">
    <property type="entry name" value="ArtM/GltK/GlnP/TcyL/YhdX-like"/>
</dbReference>
<protein>
    <submittedName>
        <fullName evidence="10">Amino acid ABC transporter permease</fullName>
    </submittedName>
</protein>
<evidence type="ECO:0000256" key="5">
    <source>
        <dbReference type="ARBA" id="ARBA00022692"/>
    </source>
</evidence>
<evidence type="ECO:0000313" key="11">
    <source>
        <dbReference type="Proteomes" id="UP000323142"/>
    </source>
</evidence>
<feature type="transmembrane region" description="Helical" evidence="8">
    <location>
        <begin position="249"/>
        <end position="269"/>
    </location>
</feature>
<dbReference type="PROSITE" id="PS50928">
    <property type="entry name" value="ABC_TM1"/>
    <property type="match status" value="1"/>
</dbReference>
<evidence type="ECO:0000256" key="2">
    <source>
        <dbReference type="ARBA" id="ARBA00010072"/>
    </source>
</evidence>
<reference evidence="10 11" key="2">
    <citation type="submission" date="2019-09" db="EMBL/GenBank/DDBJ databases">
        <authorList>
            <person name="Jin C."/>
        </authorList>
    </citation>
    <scope>NUCLEOTIDE SEQUENCE [LARGE SCALE GENOMIC DNA]</scope>
    <source>
        <strain evidence="10 11">BN140002</strain>
    </source>
</reference>
<dbReference type="NCBIfam" id="TIGR01726">
    <property type="entry name" value="HEQRo_perm_3TM"/>
    <property type="match status" value="1"/>
</dbReference>
<comment type="caution">
    <text evidence="10">The sequence shown here is derived from an EMBL/GenBank/DDBJ whole genome shotgun (WGS) entry which is preliminary data.</text>
</comment>
<dbReference type="PANTHER" id="PTHR30614:SF41">
    <property type="entry name" value="INNER MEMBRANE AMINO-ACID ABC TRANSPORTER PERMEASE PROTEIN YHDY"/>
    <property type="match status" value="1"/>
</dbReference>